<proteinExistence type="predicted"/>
<name>A0A821X446_9BILA</name>
<dbReference type="AlphaFoldDB" id="A0A821X446"/>
<reference evidence="1" key="1">
    <citation type="submission" date="2021-02" db="EMBL/GenBank/DDBJ databases">
        <authorList>
            <person name="Nowell W R."/>
        </authorList>
    </citation>
    <scope>NUCLEOTIDE SEQUENCE</scope>
</reference>
<evidence type="ECO:0000313" key="2">
    <source>
        <dbReference type="Proteomes" id="UP000663848"/>
    </source>
</evidence>
<evidence type="ECO:0000313" key="1">
    <source>
        <dbReference type="EMBL" id="CAF4934039.1"/>
    </source>
</evidence>
<protein>
    <submittedName>
        <fullName evidence="1">Uncharacterized protein</fullName>
    </submittedName>
</protein>
<dbReference type="Proteomes" id="UP000663848">
    <property type="component" value="Unassembled WGS sequence"/>
</dbReference>
<organism evidence="1 2">
    <name type="scientific">Rotaria socialis</name>
    <dbReference type="NCBI Taxonomy" id="392032"/>
    <lineage>
        <taxon>Eukaryota</taxon>
        <taxon>Metazoa</taxon>
        <taxon>Spiralia</taxon>
        <taxon>Gnathifera</taxon>
        <taxon>Rotifera</taxon>
        <taxon>Eurotatoria</taxon>
        <taxon>Bdelloidea</taxon>
        <taxon>Philodinida</taxon>
        <taxon>Philodinidae</taxon>
        <taxon>Rotaria</taxon>
    </lineage>
</organism>
<gene>
    <name evidence="1" type="ORF">QYT958_LOCUS32236</name>
</gene>
<comment type="caution">
    <text evidence="1">The sequence shown here is derived from an EMBL/GenBank/DDBJ whole genome shotgun (WGS) entry which is preliminary data.</text>
</comment>
<sequence>LKFGFIHCSWRWSGRKKDKPSTPPVNCSNDWINTDVPTYFQSNNDNDSTTTWLKLVIEAREISS</sequence>
<accession>A0A821X446</accession>
<feature type="non-terminal residue" evidence="1">
    <location>
        <position position="1"/>
    </location>
</feature>
<dbReference type="EMBL" id="CAJOBR010020911">
    <property type="protein sequence ID" value="CAF4934039.1"/>
    <property type="molecule type" value="Genomic_DNA"/>
</dbReference>